<keyword evidence="7" id="KW-1185">Reference proteome</keyword>
<dbReference type="InterPro" id="IPR028081">
    <property type="entry name" value="Leu-bd"/>
</dbReference>
<feature type="signal peptide" evidence="4">
    <location>
        <begin position="1"/>
        <end position="35"/>
    </location>
</feature>
<protein>
    <submittedName>
        <fullName evidence="6">Amino acid/amide ABC transporter substrate-binding protein, HAAT family</fullName>
    </submittedName>
</protein>
<dbReference type="InterPro" id="IPR051010">
    <property type="entry name" value="BCAA_transport"/>
</dbReference>
<dbReference type="Gene3D" id="3.40.50.2300">
    <property type="match status" value="2"/>
</dbReference>
<evidence type="ECO:0000256" key="3">
    <source>
        <dbReference type="ARBA" id="ARBA00022970"/>
    </source>
</evidence>
<evidence type="ECO:0000259" key="5">
    <source>
        <dbReference type="Pfam" id="PF13458"/>
    </source>
</evidence>
<name>A0ABY1NST2_9HYPH</name>
<feature type="domain" description="Leucine-binding protein" evidence="5">
    <location>
        <begin position="40"/>
        <end position="372"/>
    </location>
</feature>
<proteinExistence type="inferred from homology"/>
<reference evidence="6 7" key="1">
    <citation type="submission" date="2017-05" db="EMBL/GenBank/DDBJ databases">
        <authorList>
            <person name="Varghese N."/>
            <person name="Submissions S."/>
        </authorList>
    </citation>
    <scope>NUCLEOTIDE SEQUENCE [LARGE SCALE GENOMIC DNA]</scope>
    <source>
        <strain evidence="6 7">DSM 15949</strain>
    </source>
</reference>
<dbReference type="PANTHER" id="PTHR30483">
    <property type="entry name" value="LEUCINE-SPECIFIC-BINDING PROTEIN"/>
    <property type="match status" value="1"/>
</dbReference>
<dbReference type="InterPro" id="IPR028082">
    <property type="entry name" value="Peripla_BP_I"/>
</dbReference>
<dbReference type="PANTHER" id="PTHR30483:SF6">
    <property type="entry name" value="PERIPLASMIC BINDING PROTEIN OF ABC TRANSPORTER FOR NATURAL AMINO ACIDS"/>
    <property type="match status" value="1"/>
</dbReference>
<comment type="similarity">
    <text evidence="1">Belongs to the leucine-binding protein family.</text>
</comment>
<keyword evidence="3" id="KW-0029">Amino-acid transport</keyword>
<feature type="chain" id="PRO_5047271595" evidence="4">
    <location>
        <begin position="36"/>
        <end position="402"/>
    </location>
</feature>
<evidence type="ECO:0000256" key="1">
    <source>
        <dbReference type="ARBA" id="ARBA00010062"/>
    </source>
</evidence>
<evidence type="ECO:0000256" key="2">
    <source>
        <dbReference type="ARBA" id="ARBA00022729"/>
    </source>
</evidence>
<keyword evidence="3" id="KW-0813">Transport</keyword>
<accession>A0ABY1NST2</accession>
<evidence type="ECO:0000313" key="7">
    <source>
        <dbReference type="Proteomes" id="UP001157914"/>
    </source>
</evidence>
<dbReference type="Pfam" id="PF13458">
    <property type="entry name" value="Peripla_BP_6"/>
    <property type="match status" value="1"/>
</dbReference>
<dbReference type="SUPFAM" id="SSF53822">
    <property type="entry name" value="Periplasmic binding protein-like I"/>
    <property type="match status" value="1"/>
</dbReference>
<dbReference type="EMBL" id="FXTT01000002">
    <property type="protein sequence ID" value="SMP17246.1"/>
    <property type="molecule type" value="Genomic_DNA"/>
</dbReference>
<keyword evidence="2 4" id="KW-0732">Signal</keyword>
<evidence type="ECO:0000256" key="4">
    <source>
        <dbReference type="SAM" id="SignalP"/>
    </source>
</evidence>
<dbReference type="RefSeq" id="WP_208996995.1">
    <property type="nucleotide sequence ID" value="NZ_BAAAEA010000003.1"/>
</dbReference>
<gene>
    <name evidence="6" type="ORF">SAMN06265374_1799</name>
</gene>
<organism evidence="6 7">
    <name type="scientific">Roseibium denhamense</name>
    <dbReference type="NCBI Taxonomy" id="76305"/>
    <lineage>
        <taxon>Bacteria</taxon>
        <taxon>Pseudomonadati</taxon>
        <taxon>Pseudomonadota</taxon>
        <taxon>Alphaproteobacteria</taxon>
        <taxon>Hyphomicrobiales</taxon>
        <taxon>Stappiaceae</taxon>
        <taxon>Roseibium</taxon>
    </lineage>
</organism>
<dbReference type="Proteomes" id="UP001157914">
    <property type="component" value="Unassembled WGS sequence"/>
</dbReference>
<evidence type="ECO:0000313" key="6">
    <source>
        <dbReference type="EMBL" id="SMP17246.1"/>
    </source>
</evidence>
<sequence length="402" mass="44143">MRGYKTFLTRMRGVPVAGALAGILALAAFQAPVRAQEPQPLRIGLMGTFSGPASIYGKHMRDGFMLAVKQSNGALGGLETSIIETDDKLDPELAVDQVTKLIEENGIDVLVGVNFSKIMLAVHDPVVRSRTLFIGTHSGPAPIAGRSCSRYFFSTGAQDDQVHETMGRYASLKGYQNIVTIAPDYEAARDAVAAFRRHFKGQIARDFFPRLGSTDFSQEFEQIAELQPDAIYAYMPGGMGVELVRQFHTSGLKGIVPFLSSDTINEITLPYTSEQAEGLFSASSWAPNLDNPANKRFVREFGREYNYAPSVYAAHGYDAAKLIHFSLELTGGIKEQEALMSAISAAPFESVRGDFRFNSNQFPIQDFYLVEGVRRTSTLYEMEAVARVFDDVGDAYSGSCRM</sequence>
<comment type="caution">
    <text evidence="6">The sequence shown here is derived from an EMBL/GenBank/DDBJ whole genome shotgun (WGS) entry which is preliminary data.</text>
</comment>